<accession>A0AAU9LFX8</accession>
<name>A0AAU9LFX8_9ASTR</name>
<organism evidence="1 2">
    <name type="scientific">Lactuca virosa</name>
    <dbReference type="NCBI Taxonomy" id="75947"/>
    <lineage>
        <taxon>Eukaryota</taxon>
        <taxon>Viridiplantae</taxon>
        <taxon>Streptophyta</taxon>
        <taxon>Embryophyta</taxon>
        <taxon>Tracheophyta</taxon>
        <taxon>Spermatophyta</taxon>
        <taxon>Magnoliopsida</taxon>
        <taxon>eudicotyledons</taxon>
        <taxon>Gunneridae</taxon>
        <taxon>Pentapetalae</taxon>
        <taxon>asterids</taxon>
        <taxon>campanulids</taxon>
        <taxon>Asterales</taxon>
        <taxon>Asteraceae</taxon>
        <taxon>Cichorioideae</taxon>
        <taxon>Cichorieae</taxon>
        <taxon>Lactucinae</taxon>
        <taxon>Lactuca</taxon>
    </lineage>
</organism>
<protein>
    <submittedName>
        <fullName evidence="1">Uncharacterized protein</fullName>
    </submittedName>
</protein>
<evidence type="ECO:0000313" key="1">
    <source>
        <dbReference type="EMBL" id="CAH1413217.1"/>
    </source>
</evidence>
<gene>
    <name evidence="1" type="ORF">LVIROSA_LOCUS1187</name>
</gene>
<comment type="caution">
    <text evidence="1">The sequence shown here is derived from an EMBL/GenBank/DDBJ whole genome shotgun (WGS) entry which is preliminary data.</text>
</comment>
<sequence>MSNPKSKTVSFLYFLADLYVSIFDHTKPPEEAAMREAHEEAIQKEMTNFDDIVVGSGPARQKYEKGFHMFLKKAFTDHKKNDLCLKPNCL</sequence>
<dbReference type="AlphaFoldDB" id="A0AAU9LFX8"/>
<dbReference type="EMBL" id="CAKMRJ010000001">
    <property type="protein sequence ID" value="CAH1413217.1"/>
    <property type="molecule type" value="Genomic_DNA"/>
</dbReference>
<keyword evidence="2" id="KW-1185">Reference proteome</keyword>
<evidence type="ECO:0000313" key="2">
    <source>
        <dbReference type="Proteomes" id="UP001157418"/>
    </source>
</evidence>
<proteinExistence type="predicted"/>
<reference evidence="1 2" key="1">
    <citation type="submission" date="2022-01" db="EMBL/GenBank/DDBJ databases">
        <authorList>
            <person name="Xiong W."/>
            <person name="Schranz E."/>
        </authorList>
    </citation>
    <scope>NUCLEOTIDE SEQUENCE [LARGE SCALE GENOMIC DNA]</scope>
</reference>
<dbReference type="Proteomes" id="UP001157418">
    <property type="component" value="Unassembled WGS sequence"/>
</dbReference>